<evidence type="ECO:0000313" key="5">
    <source>
        <dbReference type="Proteomes" id="UP000244081"/>
    </source>
</evidence>
<dbReference type="InterPro" id="IPR052349">
    <property type="entry name" value="Metallo-hydrolase_Enzymes"/>
</dbReference>
<protein>
    <submittedName>
        <fullName evidence="4">Cytosine deaminase</fullName>
    </submittedName>
</protein>
<keyword evidence="1" id="KW-0479">Metal-binding</keyword>
<dbReference type="GO" id="GO:0035888">
    <property type="term" value="F:isoguanine deaminase activity"/>
    <property type="evidence" value="ECO:0007669"/>
    <property type="project" value="TreeGrafter"/>
</dbReference>
<dbReference type="PROSITE" id="PS01137">
    <property type="entry name" value="TATD_1"/>
    <property type="match status" value="1"/>
</dbReference>
<feature type="domain" description="Amidohydrolase 3" evidence="3">
    <location>
        <begin position="214"/>
        <end position="416"/>
    </location>
</feature>
<dbReference type="InterPro" id="IPR011059">
    <property type="entry name" value="Metal-dep_hydrolase_composite"/>
</dbReference>
<evidence type="ECO:0000256" key="2">
    <source>
        <dbReference type="ARBA" id="ARBA00022801"/>
    </source>
</evidence>
<dbReference type="SUPFAM" id="SSF51556">
    <property type="entry name" value="Metallo-dependent hydrolases"/>
    <property type="match status" value="1"/>
</dbReference>
<dbReference type="GO" id="GO:0006209">
    <property type="term" value="P:cytosine catabolic process"/>
    <property type="evidence" value="ECO:0007669"/>
    <property type="project" value="TreeGrafter"/>
</dbReference>
<dbReference type="PANTHER" id="PTHR32027:SF0">
    <property type="entry name" value="CYTOSINE DEAMINASE"/>
    <property type="match status" value="1"/>
</dbReference>
<dbReference type="RefSeq" id="WP_245926681.1">
    <property type="nucleotide sequence ID" value="NZ_QAYG01000001.1"/>
</dbReference>
<dbReference type="GO" id="GO:0046872">
    <property type="term" value="F:metal ion binding"/>
    <property type="evidence" value="ECO:0007669"/>
    <property type="project" value="UniProtKB-KW"/>
</dbReference>
<dbReference type="NCBIfam" id="NF005759">
    <property type="entry name" value="PRK07583.1"/>
    <property type="match status" value="1"/>
</dbReference>
<name>A0A2T5VHP9_9HYPH</name>
<evidence type="ECO:0000313" key="4">
    <source>
        <dbReference type="EMBL" id="PTW63273.1"/>
    </source>
</evidence>
<dbReference type="AlphaFoldDB" id="A0A2T5VHP9"/>
<dbReference type="Gene3D" id="3.20.20.140">
    <property type="entry name" value="Metal-dependent hydrolases"/>
    <property type="match status" value="1"/>
</dbReference>
<dbReference type="GO" id="GO:0004131">
    <property type="term" value="F:cytosine deaminase activity"/>
    <property type="evidence" value="ECO:0007669"/>
    <property type="project" value="TreeGrafter"/>
</dbReference>
<dbReference type="CDD" id="cd01293">
    <property type="entry name" value="Bact_CD"/>
    <property type="match status" value="1"/>
</dbReference>
<dbReference type="SUPFAM" id="SSF51338">
    <property type="entry name" value="Composite domain of metallo-dependent hydrolases"/>
    <property type="match status" value="1"/>
</dbReference>
<proteinExistence type="predicted"/>
<dbReference type="FunFam" id="3.20.20.140:FF:000019">
    <property type="entry name" value="Cytosine deaminase"/>
    <property type="match status" value="1"/>
</dbReference>
<evidence type="ECO:0000256" key="1">
    <source>
        <dbReference type="ARBA" id="ARBA00022723"/>
    </source>
</evidence>
<dbReference type="Gene3D" id="2.30.40.10">
    <property type="entry name" value="Urease, subunit C, domain 1"/>
    <property type="match status" value="1"/>
</dbReference>
<dbReference type="Proteomes" id="UP000244081">
    <property type="component" value="Unassembled WGS sequence"/>
</dbReference>
<dbReference type="EMBL" id="QAYG01000001">
    <property type="protein sequence ID" value="PTW63273.1"/>
    <property type="molecule type" value="Genomic_DNA"/>
</dbReference>
<keyword evidence="2" id="KW-0378">Hydrolase</keyword>
<sequence>MTEFAVLDGAESYLLANATVLPVLVEGAGLKPDDRGLARVDIRIDGATITRIDPSRPRNNALGADPATVVDLDAGMILPTLVDSHVHLDKGHIWPRHANADGTFPSALQTVSQDRIANWSAEDVRARMDFALRCAYAHGTSLIRTHIDSLPPQDEITWPVLCEVIEDWSDRLSLHGSCLFGIDRLDSDDGFLQRIANRIKATDGVLGAVTYMVPRLDEHLDTIMQAADERGLDLDFHVDETSSPDARSLARIAEAALRNRYSGNILCGHCCSLACQDEAEADRTMDLVARAGIAVVSLPMCNMYLQGRRNPGETPDTPRWRGITLLHELKRRGVRVMVASDNTRDPFYAYGDLDMVEVFTQATRIAHLDHPASDWIRSVTTTPADVLRHPDKGRLRVGGGADFIAFRGRDLFEIMARPSAPRDVFRNGRLIPRILPDYRELDALMGEVS</sequence>
<dbReference type="Pfam" id="PF07969">
    <property type="entry name" value="Amidohydro_3"/>
    <property type="match status" value="1"/>
</dbReference>
<comment type="caution">
    <text evidence="4">The sequence shown here is derived from an EMBL/GenBank/DDBJ whole genome shotgun (WGS) entry which is preliminary data.</text>
</comment>
<organism evidence="4 5">
    <name type="scientific">Breoghania corrubedonensis</name>
    <dbReference type="NCBI Taxonomy" id="665038"/>
    <lineage>
        <taxon>Bacteria</taxon>
        <taxon>Pseudomonadati</taxon>
        <taxon>Pseudomonadota</taxon>
        <taxon>Alphaproteobacteria</taxon>
        <taxon>Hyphomicrobiales</taxon>
        <taxon>Stappiaceae</taxon>
        <taxon>Breoghania</taxon>
    </lineage>
</organism>
<accession>A0A2T5VHP9</accession>
<evidence type="ECO:0000259" key="3">
    <source>
        <dbReference type="Pfam" id="PF07969"/>
    </source>
</evidence>
<dbReference type="PANTHER" id="PTHR32027">
    <property type="entry name" value="CYTOSINE DEAMINASE"/>
    <property type="match status" value="1"/>
</dbReference>
<dbReference type="InterPro" id="IPR032466">
    <property type="entry name" value="Metal_Hydrolase"/>
</dbReference>
<gene>
    <name evidence="4" type="ORF">C8N35_1011324</name>
</gene>
<keyword evidence="5" id="KW-1185">Reference proteome</keyword>
<dbReference type="InterPro" id="IPR018228">
    <property type="entry name" value="DNase_TatD-rel_CS"/>
</dbReference>
<reference evidence="4 5" key="1">
    <citation type="submission" date="2018-04" db="EMBL/GenBank/DDBJ databases">
        <title>Genomic Encyclopedia of Archaeal and Bacterial Type Strains, Phase II (KMG-II): from individual species to whole genera.</title>
        <authorList>
            <person name="Goeker M."/>
        </authorList>
    </citation>
    <scope>NUCLEOTIDE SEQUENCE [LARGE SCALE GENOMIC DNA]</scope>
    <source>
        <strain evidence="4 5">DSM 23382</strain>
    </source>
</reference>
<dbReference type="InterPro" id="IPR013108">
    <property type="entry name" value="Amidohydro_3"/>
</dbReference>